<protein>
    <submittedName>
        <fullName evidence="3">Radial spoke head 1 homolog</fullName>
    </submittedName>
</protein>
<gene>
    <name evidence="3" type="primary">RSPH1</name>
</gene>
<dbReference type="AlphaFoldDB" id="A0A1A8JAX4"/>
<dbReference type="GO" id="GO:0005634">
    <property type="term" value="C:nucleus"/>
    <property type="evidence" value="ECO:0007669"/>
    <property type="project" value="TreeGrafter"/>
</dbReference>
<dbReference type="GO" id="GO:0031514">
    <property type="term" value="C:motile cilium"/>
    <property type="evidence" value="ECO:0007669"/>
    <property type="project" value="TreeGrafter"/>
</dbReference>
<dbReference type="PANTHER" id="PTHR43215:SF14">
    <property type="entry name" value="RADIAL SPOKE HEAD 1 HOMOLOG"/>
    <property type="match status" value="1"/>
</dbReference>
<evidence type="ECO:0000256" key="1">
    <source>
        <dbReference type="ARBA" id="ARBA00022737"/>
    </source>
</evidence>
<dbReference type="InterPro" id="IPR003409">
    <property type="entry name" value="MORN"/>
</dbReference>
<dbReference type="GO" id="GO:0007286">
    <property type="term" value="P:spermatid development"/>
    <property type="evidence" value="ECO:0007669"/>
    <property type="project" value="TreeGrafter"/>
</dbReference>
<dbReference type="PANTHER" id="PTHR43215">
    <property type="entry name" value="RADIAL SPOKE HEAD 1 HOMOLOG"/>
    <property type="match status" value="1"/>
</dbReference>
<evidence type="ECO:0000256" key="2">
    <source>
        <dbReference type="SAM" id="MobiDB-lite"/>
    </source>
</evidence>
<feature type="compositionally biased region" description="Acidic residues" evidence="2">
    <location>
        <begin position="1"/>
        <end position="10"/>
    </location>
</feature>
<dbReference type="EMBL" id="HAED01020345">
    <property type="protein sequence ID" value="SBR06894.1"/>
    <property type="molecule type" value="Transcribed_RNA"/>
</dbReference>
<dbReference type="SUPFAM" id="SSF82185">
    <property type="entry name" value="Histone H3 K4-specific methyltransferase SET7/9 N-terminal domain"/>
    <property type="match status" value="2"/>
</dbReference>
<dbReference type="Pfam" id="PF02493">
    <property type="entry name" value="MORN"/>
    <property type="match status" value="7"/>
</dbReference>
<dbReference type="FunFam" id="2.20.110.10:FF:000002">
    <property type="entry name" value="Phosphatidylinositol 4-phosphate 5-kinase 8"/>
    <property type="match status" value="1"/>
</dbReference>
<accession>A0A1A8JAX4</accession>
<keyword evidence="1" id="KW-0677">Repeat</keyword>
<organism evidence="3">
    <name type="scientific">Nothobranchius kuhntae</name>
    <name type="common">Beira killifish</name>
    <dbReference type="NCBI Taxonomy" id="321403"/>
    <lineage>
        <taxon>Eukaryota</taxon>
        <taxon>Metazoa</taxon>
        <taxon>Chordata</taxon>
        <taxon>Craniata</taxon>
        <taxon>Vertebrata</taxon>
        <taxon>Euteleostomi</taxon>
        <taxon>Actinopterygii</taxon>
        <taxon>Neopterygii</taxon>
        <taxon>Teleostei</taxon>
        <taxon>Neoteleostei</taxon>
        <taxon>Acanthomorphata</taxon>
        <taxon>Ovalentaria</taxon>
        <taxon>Atherinomorphae</taxon>
        <taxon>Cyprinodontiformes</taxon>
        <taxon>Nothobranchiidae</taxon>
        <taxon>Nothobranchius</taxon>
    </lineage>
</organism>
<reference evidence="3" key="1">
    <citation type="submission" date="2016-05" db="EMBL/GenBank/DDBJ databases">
        <authorList>
            <person name="Lavstsen T."/>
            <person name="Jespersen J.S."/>
        </authorList>
    </citation>
    <scope>NUCLEOTIDE SEQUENCE</scope>
    <source>
        <tissue evidence="3">Brain</tissue>
    </source>
</reference>
<dbReference type="Gene3D" id="2.20.110.10">
    <property type="entry name" value="Histone H3 K4-specific methyltransferase SET7/9 N-terminal domain"/>
    <property type="match status" value="3"/>
</dbReference>
<feature type="region of interest" description="Disordered" evidence="2">
    <location>
        <begin position="1"/>
        <end position="34"/>
    </location>
</feature>
<dbReference type="SMART" id="SM00698">
    <property type="entry name" value="MORN"/>
    <property type="match status" value="7"/>
</dbReference>
<dbReference type="GO" id="GO:0035082">
    <property type="term" value="P:axoneme assembly"/>
    <property type="evidence" value="ECO:0007669"/>
    <property type="project" value="TreeGrafter"/>
</dbReference>
<name>A0A1A8JAX4_NOTKU</name>
<proteinExistence type="predicted"/>
<feature type="compositionally biased region" description="Basic and acidic residues" evidence="2">
    <location>
        <begin position="11"/>
        <end position="30"/>
    </location>
</feature>
<reference evidence="3" key="2">
    <citation type="submission" date="2016-06" db="EMBL/GenBank/DDBJ databases">
        <title>The genome of a short-lived fish provides insights into sex chromosome evolution and the genetic control of aging.</title>
        <authorList>
            <person name="Reichwald K."/>
            <person name="Felder M."/>
            <person name="Petzold A."/>
            <person name="Koch P."/>
            <person name="Groth M."/>
            <person name="Platzer M."/>
        </authorList>
    </citation>
    <scope>NUCLEOTIDE SEQUENCE</scope>
    <source>
        <tissue evidence="3">Brain</tissue>
    </source>
</reference>
<evidence type="ECO:0000313" key="3">
    <source>
        <dbReference type="EMBL" id="SBR06894.1"/>
    </source>
</evidence>
<dbReference type="EMBL" id="HAEE01008636">
    <property type="protein sequence ID" value="SBR28686.1"/>
    <property type="molecule type" value="Transcribed_RNA"/>
</dbReference>
<sequence length="228" mass="26125">MSDAGSDELDEGRPDGRYEGDRNEEGERHGFGKAFFPNGDMYEGDYKNGMRHGQGTYRFCNGARYIGGYYLNRKHEQGVFYYPDGSKYEGSWLEDLRHGHGVYTYPNGDTYVGEWQSNKRHGQGLYHYKDTGVKYTGTWVNGSMELIGEYVFPNYRYKGNFVNNQPQGAGSYVFDHGYEQHGEYQLTEELLSETESDELATIPVKWIPTHVPSSIPLDLETNLCEPQQ</sequence>